<sequence length="280" mass="32592">MEDQNQTSELYRRTTCVGDQDVIVLAERDEKDREVSIFRAEYADGIERNGGIFKSADISRELQAVLQLVVENCGIVPRGSREEDRDDLIEDYVFKNIDFGNGDEGREDWQDLIRVAFDKEIDCELDLDCLYKKLKQERELILKPETEFRTPEEPKTTSILKRITFENCIFPEIENRRQARYLYPTLTEVLDEELSFNSAASILHSFTFSNCSFRGEACITLGFFLERFHNLSALFVKNCKKNGDYEDPDCGFFPLDEIDHSAIKVNSFQTEQVMAWHEEQ</sequence>
<dbReference type="Proteomes" id="UP001295684">
    <property type="component" value="Unassembled WGS sequence"/>
</dbReference>
<name>A0AAD1XJ34_EUPCR</name>
<dbReference type="AlphaFoldDB" id="A0AAD1XJ34"/>
<reference evidence="1" key="1">
    <citation type="submission" date="2023-07" db="EMBL/GenBank/DDBJ databases">
        <authorList>
            <consortium name="AG Swart"/>
            <person name="Singh M."/>
            <person name="Singh A."/>
            <person name="Seah K."/>
            <person name="Emmerich C."/>
        </authorList>
    </citation>
    <scope>NUCLEOTIDE SEQUENCE</scope>
    <source>
        <strain evidence="1">DP1</strain>
    </source>
</reference>
<evidence type="ECO:0000313" key="1">
    <source>
        <dbReference type="EMBL" id="CAI2373647.1"/>
    </source>
</evidence>
<accession>A0AAD1XJ34</accession>
<gene>
    <name evidence="1" type="ORF">ECRASSUSDP1_LOCUS14993</name>
</gene>
<evidence type="ECO:0000313" key="2">
    <source>
        <dbReference type="Proteomes" id="UP001295684"/>
    </source>
</evidence>
<organism evidence="1 2">
    <name type="scientific">Euplotes crassus</name>
    <dbReference type="NCBI Taxonomy" id="5936"/>
    <lineage>
        <taxon>Eukaryota</taxon>
        <taxon>Sar</taxon>
        <taxon>Alveolata</taxon>
        <taxon>Ciliophora</taxon>
        <taxon>Intramacronucleata</taxon>
        <taxon>Spirotrichea</taxon>
        <taxon>Hypotrichia</taxon>
        <taxon>Euplotida</taxon>
        <taxon>Euplotidae</taxon>
        <taxon>Moneuplotes</taxon>
    </lineage>
</organism>
<keyword evidence="2" id="KW-1185">Reference proteome</keyword>
<proteinExistence type="predicted"/>
<dbReference type="EMBL" id="CAMPGE010015004">
    <property type="protein sequence ID" value="CAI2373647.1"/>
    <property type="molecule type" value="Genomic_DNA"/>
</dbReference>
<protein>
    <submittedName>
        <fullName evidence="1">Uncharacterized protein</fullName>
    </submittedName>
</protein>
<comment type="caution">
    <text evidence="1">The sequence shown here is derived from an EMBL/GenBank/DDBJ whole genome shotgun (WGS) entry which is preliminary data.</text>
</comment>